<dbReference type="PANTHER" id="PTHR36455">
    <property type="match status" value="1"/>
</dbReference>
<dbReference type="Pfam" id="PF05717">
    <property type="entry name" value="TnpB_IS66"/>
    <property type="match status" value="1"/>
</dbReference>
<dbReference type="GO" id="GO:0004803">
    <property type="term" value="F:transposase activity"/>
    <property type="evidence" value="ECO:0007669"/>
    <property type="project" value="InterPro"/>
</dbReference>
<protein>
    <submittedName>
        <fullName evidence="1">IS66 family insertion sequence element accessory protein TnpB</fullName>
    </submittedName>
</protein>
<dbReference type="InterPro" id="IPR010921">
    <property type="entry name" value="Trp_repressor/repl_initiator"/>
</dbReference>
<dbReference type="PANTHER" id="PTHR36455:SF1">
    <property type="entry name" value="BLR8292 PROTEIN"/>
    <property type="match status" value="1"/>
</dbReference>
<evidence type="ECO:0000313" key="2">
    <source>
        <dbReference type="Proteomes" id="UP001158297"/>
    </source>
</evidence>
<dbReference type="AlphaFoldDB" id="A0AA42L962"/>
<dbReference type="InterPro" id="IPR008878">
    <property type="entry name" value="Transposase_IS66_Orf2"/>
</dbReference>
<sequence length="241" mass="26492">MNITHTMANDTIAQRPKRHYYSPELKGQIVAECQVSGASVAGVALAHGINANIVHRWMREQADSLLPAPRNEFVALNLPPPVEQLPATETSSPPVSRAIRVDVRRSASVVTVNWPLEDAASCAAWLRDWLRCIRIDALWLSTEPLDMRAGTETALARVVAVFGAARPHHAYLFANRRANRMKVLVHDGIGVWLAARRLNSGKFVWPRDAATTATLSRTQFDALVLGLPWKNVGEAGVITVL</sequence>
<dbReference type="Pfam" id="PF01527">
    <property type="entry name" value="HTH_Tnp_1"/>
    <property type="match status" value="1"/>
</dbReference>
<dbReference type="InterPro" id="IPR002514">
    <property type="entry name" value="Transposase_8"/>
</dbReference>
<dbReference type="GO" id="GO:0006313">
    <property type="term" value="P:DNA transposition"/>
    <property type="evidence" value="ECO:0007669"/>
    <property type="project" value="InterPro"/>
</dbReference>
<dbReference type="Proteomes" id="UP001158297">
    <property type="component" value="Unassembled WGS sequence"/>
</dbReference>
<dbReference type="NCBIfam" id="NF033819">
    <property type="entry name" value="IS66_TnpB"/>
    <property type="match status" value="1"/>
</dbReference>
<comment type="caution">
    <text evidence="1">The sequence shown here is derived from an EMBL/GenBank/DDBJ whole genome shotgun (WGS) entry which is preliminary data.</text>
</comment>
<accession>A0AA42L962</accession>
<organism evidence="1 2">
    <name type="scientific">Comamonas aquatica</name>
    <dbReference type="NCBI Taxonomy" id="225991"/>
    <lineage>
        <taxon>Bacteria</taxon>
        <taxon>Pseudomonadati</taxon>
        <taxon>Pseudomonadota</taxon>
        <taxon>Betaproteobacteria</taxon>
        <taxon>Burkholderiales</taxon>
        <taxon>Comamonadaceae</taxon>
        <taxon>Comamonas</taxon>
    </lineage>
</organism>
<name>A0AA42L962_9BURK</name>
<dbReference type="GO" id="GO:0043565">
    <property type="term" value="F:sequence-specific DNA binding"/>
    <property type="evidence" value="ECO:0007669"/>
    <property type="project" value="InterPro"/>
</dbReference>
<dbReference type="SUPFAM" id="SSF48295">
    <property type="entry name" value="TrpR-like"/>
    <property type="match status" value="1"/>
</dbReference>
<reference evidence="1" key="1">
    <citation type="submission" date="2022-09" db="EMBL/GenBank/DDBJ databases">
        <title>Intensive care unit water sources are persistently colonized with multi-drug resistant bacteria and are the site of extensive horizontal gene transfer of antibiotic resistance genes.</title>
        <authorList>
            <person name="Diorio-Toth L."/>
        </authorList>
    </citation>
    <scope>NUCLEOTIDE SEQUENCE</scope>
    <source>
        <strain evidence="1">GD04130</strain>
    </source>
</reference>
<gene>
    <name evidence="1" type="primary">tnpB</name>
    <name evidence="1" type="ORF">N7330_19925</name>
</gene>
<dbReference type="EMBL" id="JAODZU010000063">
    <property type="protein sequence ID" value="MDH0365281.1"/>
    <property type="molecule type" value="Genomic_DNA"/>
</dbReference>
<dbReference type="RefSeq" id="WP_154164478.1">
    <property type="nucleotide sequence ID" value="NZ_JAOBZY010000055.1"/>
</dbReference>
<dbReference type="NCBIfam" id="NF047595">
    <property type="entry name" value="IS66_ISRel24_TnpA"/>
    <property type="match status" value="1"/>
</dbReference>
<evidence type="ECO:0000313" key="1">
    <source>
        <dbReference type="EMBL" id="MDH0365281.1"/>
    </source>
</evidence>
<proteinExistence type="predicted"/>